<evidence type="ECO:0000313" key="4">
    <source>
        <dbReference type="EMBL" id="AEP31511.1"/>
    </source>
</evidence>
<dbReference type="GO" id="GO:0016491">
    <property type="term" value="F:oxidoreductase activity"/>
    <property type="evidence" value="ECO:0007669"/>
    <property type="project" value="UniProtKB-KW"/>
</dbReference>
<dbReference type="Proteomes" id="UP000009282">
    <property type="component" value="Chromosome"/>
</dbReference>
<evidence type="ECO:0000313" key="5">
    <source>
        <dbReference type="Proteomes" id="UP000009282"/>
    </source>
</evidence>
<keyword evidence="2" id="KW-0560">Oxidoreductase</keyword>
<name>G4QN92_GLANF</name>
<keyword evidence="1" id="KW-0285">Flavoprotein</keyword>
<accession>G4QN92</accession>
<dbReference type="GO" id="GO:0010181">
    <property type="term" value="F:FMN binding"/>
    <property type="evidence" value="ECO:0007669"/>
    <property type="project" value="InterPro"/>
</dbReference>
<organism evidence="4 5">
    <name type="scientific">Glaciecola nitratireducens (strain JCM 12485 / KCTC 12276 / FR1064)</name>
    <dbReference type="NCBI Taxonomy" id="1085623"/>
    <lineage>
        <taxon>Bacteria</taxon>
        <taxon>Pseudomonadati</taxon>
        <taxon>Pseudomonadota</taxon>
        <taxon>Gammaproteobacteria</taxon>
        <taxon>Alteromonadales</taxon>
        <taxon>Alteromonadaceae</taxon>
        <taxon>Brumicola</taxon>
    </lineage>
</organism>
<dbReference type="STRING" id="1085623.GNIT_3417"/>
<dbReference type="HOGENOM" id="CLU_012153_2_3_6"/>
<dbReference type="CDD" id="cd02803">
    <property type="entry name" value="OYE_like_FMN_family"/>
    <property type="match status" value="1"/>
</dbReference>
<sequence length="359" mass="39847">MQKMNSPVTFKNGMSMPNRFMLAPLTNTQSHADGKLSDEEFHWLTMRAEGGFGLTMTCASHVQFVGKGFPGQLGIYDDAHTEGHTRLASAIKANNSLAILQLHHAGLRSPEDQIGQQPVSASDVEKQNARGLSLQEVQQLRDDFIAAAVRSQKSGYNGVEVHGAHGYILTQFLSAEINKRDDQYGGSLENRSRLLFEIVDGIRSTCGPDFLLGVRLSPERFGMQLDEVKTVCEQLINEHDIDFLDISLWDVFKQPEDKAFQDKSLLQHFTDIDYKNVKLTVAGKITTGAEVQAVLDTGVDFVTIGRSAILHHDFPKLVIANPDFTPAELPVSEAHLVKEGLSEKFLTYMKSWDGFVKVE</sequence>
<evidence type="ECO:0000256" key="1">
    <source>
        <dbReference type="ARBA" id="ARBA00022630"/>
    </source>
</evidence>
<protein>
    <submittedName>
        <fullName evidence="4">NADH:flavin oxidoreductase/NADH oxidase</fullName>
    </submittedName>
</protein>
<gene>
    <name evidence="4" type="ordered locus">GNIT_3417</name>
</gene>
<dbReference type="AlphaFoldDB" id="G4QN92"/>
<dbReference type="KEGG" id="gni:GNIT_3417"/>
<dbReference type="InterPro" id="IPR051799">
    <property type="entry name" value="NADH_flavin_oxidoreductase"/>
</dbReference>
<dbReference type="Gene3D" id="3.20.20.70">
    <property type="entry name" value="Aldolase class I"/>
    <property type="match status" value="1"/>
</dbReference>
<reference evidence="4 5" key="1">
    <citation type="journal article" date="2011" name="J. Bacteriol.">
        <title>Complete genome sequence of seawater bacterium Glaciecola nitratireducens FR1064T.</title>
        <authorList>
            <person name="Bian F."/>
            <person name="Qin Q.L."/>
            <person name="Xie B.B."/>
            <person name="Shu Y.L."/>
            <person name="Zhang X.Y."/>
            <person name="Yu Y."/>
            <person name="Chen B."/>
            <person name="Chen X.L."/>
            <person name="Zhou B.C."/>
            <person name="Zhang Y.Z."/>
        </authorList>
    </citation>
    <scope>NUCLEOTIDE SEQUENCE [LARGE SCALE GENOMIC DNA]</scope>
    <source>
        <strain evidence="5">JCM 12485 / KCTC 12276 / FR1064</strain>
    </source>
</reference>
<keyword evidence="5" id="KW-1185">Reference proteome</keyword>
<feature type="domain" description="NADH:flavin oxidoreductase/NADH oxidase N-terminal" evidence="3">
    <location>
        <begin position="6"/>
        <end position="316"/>
    </location>
</feature>
<dbReference type="SUPFAM" id="SSF51395">
    <property type="entry name" value="FMN-linked oxidoreductases"/>
    <property type="match status" value="1"/>
</dbReference>
<dbReference type="InterPro" id="IPR013785">
    <property type="entry name" value="Aldolase_TIM"/>
</dbReference>
<dbReference type="Pfam" id="PF00724">
    <property type="entry name" value="Oxidored_FMN"/>
    <property type="match status" value="1"/>
</dbReference>
<evidence type="ECO:0000259" key="3">
    <source>
        <dbReference type="Pfam" id="PF00724"/>
    </source>
</evidence>
<dbReference type="PANTHER" id="PTHR43656:SF2">
    <property type="entry name" value="BINDING OXIDOREDUCTASE, PUTATIVE (AFU_ORTHOLOGUE AFUA_2G08260)-RELATED"/>
    <property type="match status" value="1"/>
</dbReference>
<dbReference type="InterPro" id="IPR001155">
    <property type="entry name" value="OxRdtase_FMN_N"/>
</dbReference>
<proteinExistence type="predicted"/>
<dbReference type="PANTHER" id="PTHR43656">
    <property type="entry name" value="BINDING OXIDOREDUCTASE, PUTATIVE (AFU_ORTHOLOGUE AFUA_2G08260)-RELATED"/>
    <property type="match status" value="1"/>
</dbReference>
<dbReference type="EMBL" id="CP003060">
    <property type="protein sequence ID" value="AEP31511.1"/>
    <property type="molecule type" value="Genomic_DNA"/>
</dbReference>
<dbReference type="eggNOG" id="COG1902">
    <property type="taxonomic scope" value="Bacteria"/>
</dbReference>
<evidence type="ECO:0000256" key="2">
    <source>
        <dbReference type="ARBA" id="ARBA00023002"/>
    </source>
</evidence>
<dbReference type="OrthoDB" id="8523426at2"/>
<dbReference type="RefSeq" id="WP_014110382.1">
    <property type="nucleotide sequence ID" value="NC_016041.1"/>
</dbReference>